<dbReference type="STRING" id="1300349.I603_0283"/>
<dbReference type="Proteomes" id="UP000092484">
    <property type="component" value="Unassembled WGS sequence"/>
</dbReference>
<protein>
    <submittedName>
        <fullName evidence="1">DUF1800 domain-containing protein</fullName>
    </submittedName>
</protein>
<organism evidence="1 2">
    <name type="scientific">Erythrobacter dokdonensis DSW-74</name>
    <dbReference type="NCBI Taxonomy" id="1300349"/>
    <lineage>
        <taxon>Bacteria</taxon>
        <taxon>Pseudomonadati</taxon>
        <taxon>Pseudomonadota</taxon>
        <taxon>Alphaproteobacteria</taxon>
        <taxon>Sphingomonadales</taxon>
        <taxon>Erythrobacteraceae</taxon>
        <taxon>Erythrobacter/Porphyrobacter group</taxon>
        <taxon>Erythrobacter</taxon>
    </lineage>
</organism>
<dbReference type="InterPro" id="IPR014917">
    <property type="entry name" value="DUF1800"/>
</dbReference>
<accession>A0A1A7BKY8</accession>
<reference evidence="1 2" key="1">
    <citation type="submission" date="2016-06" db="EMBL/GenBank/DDBJ databases">
        <title>Genome sequence of Porphyrobacter dokdonensis DSW-74.</title>
        <authorList>
            <person name="Kim J.F."/>
            <person name="Song J.Y."/>
        </authorList>
    </citation>
    <scope>NUCLEOTIDE SEQUENCE [LARGE SCALE GENOMIC DNA]</scope>
    <source>
        <strain evidence="1 2">DSW-74</strain>
    </source>
</reference>
<dbReference type="EMBL" id="LZYB01000001">
    <property type="protein sequence ID" value="OBV12152.1"/>
    <property type="molecule type" value="Genomic_DNA"/>
</dbReference>
<dbReference type="PATRIC" id="fig|1300349.4.peg.280"/>
<proteinExistence type="predicted"/>
<keyword evidence="2" id="KW-1185">Reference proteome</keyword>
<evidence type="ECO:0000313" key="1">
    <source>
        <dbReference type="EMBL" id="OBV12152.1"/>
    </source>
</evidence>
<name>A0A1A7BKY8_9SPHN</name>
<dbReference type="RefSeq" id="WP_068862030.1">
    <property type="nucleotide sequence ID" value="NZ_LZYB01000001.1"/>
</dbReference>
<gene>
    <name evidence="1" type="ORF">I603_0283</name>
</gene>
<sequence>MSPVSIALNRFGYGLARGEQPPGDPQTYLLRQLDAYDPAPRTIAARAGTRGKTGEMLELLRSLRREMQQAGKTGMGGTVMAGPMNDMAQDNPRAAALAGLPPEYRAKFLEARRVLIDDLAVRVNVATASPAPMVERLVHFWSNHFSVSVGKPGTQFEAGPHEFAAIRPHVLGRFSDMLKAAALHPAMLLYLDQFQSTGPGSPFQQRRGRRAAQAGRRGGLNENLAREILELHTLGVDGGYSQADVTELARALTGWTVPGIGRVGRFAEDQPNGAAFVALAHEPGSRQIMGRRYAAGGPDQALAVLDDLAAHPATARHIASKLARHFGGDTPPASLVARLEADFLKTGGDLASLTRTLIAAPEVWVPGPVKFRTPFEWFIAAARLSGMDALPPQRIARVLNELGQSPWRAPSPAGYDDIAASWAAPDVLLRRVELAERMAQGAPAEDVLARAEAAFPDALSDTTRTMLKRAESGRQALALLLVSPEMMRR</sequence>
<dbReference type="AlphaFoldDB" id="A0A1A7BKY8"/>
<evidence type="ECO:0000313" key="2">
    <source>
        <dbReference type="Proteomes" id="UP000092484"/>
    </source>
</evidence>
<comment type="caution">
    <text evidence="1">The sequence shown here is derived from an EMBL/GenBank/DDBJ whole genome shotgun (WGS) entry which is preliminary data.</text>
</comment>
<dbReference type="Pfam" id="PF08811">
    <property type="entry name" value="DUF1800"/>
    <property type="match status" value="1"/>
</dbReference>